<reference evidence="7 8" key="1">
    <citation type="submission" date="2023-08" db="EMBL/GenBank/DDBJ databases">
        <title>Annotated Genome Sequence of Vanrija albida AlHP1.</title>
        <authorList>
            <person name="Herzog R."/>
        </authorList>
    </citation>
    <scope>NUCLEOTIDE SEQUENCE [LARGE SCALE GENOMIC DNA]</scope>
    <source>
        <strain evidence="7 8">AlHP1</strain>
    </source>
</reference>
<proteinExistence type="predicted"/>
<dbReference type="InterPro" id="IPR052113">
    <property type="entry name" value="FYVE-type_Zinc_Finger"/>
</dbReference>
<comment type="caution">
    <text evidence="7">The sequence shown here is derived from an EMBL/GenBank/DDBJ whole genome shotgun (WGS) entry which is preliminary data.</text>
</comment>
<feature type="domain" description="FYVE-type" evidence="6">
    <location>
        <begin position="140"/>
        <end position="201"/>
    </location>
</feature>
<gene>
    <name evidence="7" type="ORF">Q8F55_006477</name>
</gene>
<dbReference type="InterPro" id="IPR011011">
    <property type="entry name" value="Znf_FYVE_PHD"/>
</dbReference>
<accession>A0ABR3PXA0</accession>
<evidence type="ECO:0000256" key="1">
    <source>
        <dbReference type="ARBA" id="ARBA00022723"/>
    </source>
</evidence>
<dbReference type="Pfam" id="PF01363">
    <property type="entry name" value="FYVE"/>
    <property type="match status" value="1"/>
</dbReference>
<dbReference type="PANTHER" id="PTHR39490:SF8">
    <property type="entry name" value="ZINC FINGER FYVE DOMAIN-CONTAINING PROTEIN 21"/>
    <property type="match status" value="1"/>
</dbReference>
<evidence type="ECO:0000259" key="6">
    <source>
        <dbReference type="PROSITE" id="PS50178"/>
    </source>
</evidence>
<evidence type="ECO:0000256" key="2">
    <source>
        <dbReference type="ARBA" id="ARBA00022771"/>
    </source>
</evidence>
<sequence length="279" mass="29736">MSHTSRASGSSLLHLYRPLQLDDVPSRGSSVHEDDVVSASSESISCSPSSSIFHSAITFGPSRAGPSMKLDMSSALPVKPPMVRRDTSESSTSESSTSSSDALEGCLDLLRSIKGTTPSAKPKDDWQPDQDTVLCSQRQCSAMFGQGRLALGPRRHHCRYCGLIFCGSHSTRRWPLQTLDSNSRPVVLPLRVCDGCYSAFTEDPASSSCGPTASASSASLATEDFGFSEDEAGSDYEDDLDTPLAQQTGETIFRLGAHTRSGKKAAAEILSGPADWSTF</sequence>
<feature type="compositionally biased region" description="Low complexity" evidence="5">
    <location>
        <begin position="89"/>
        <end position="100"/>
    </location>
</feature>
<dbReference type="EMBL" id="JBBXJM010000005">
    <property type="protein sequence ID" value="KAL1407064.1"/>
    <property type="molecule type" value="Genomic_DNA"/>
</dbReference>
<dbReference type="GeneID" id="95987520"/>
<keyword evidence="2 4" id="KW-0863">Zinc-finger</keyword>
<dbReference type="SUPFAM" id="SSF57903">
    <property type="entry name" value="FYVE/PHD zinc finger"/>
    <property type="match status" value="1"/>
</dbReference>
<dbReference type="PANTHER" id="PTHR39490">
    <property type="entry name" value="ARRESTIN DOMAIN-CONTAINING PROTEIN D"/>
    <property type="match status" value="1"/>
</dbReference>
<dbReference type="Gene3D" id="3.30.40.10">
    <property type="entry name" value="Zinc/RING finger domain, C3HC4 (zinc finger)"/>
    <property type="match status" value="1"/>
</dbReference>
<evidence type="ECO:0000313" key="8">
    <source>
        <dbReference type="Proteomes" id="UP001565368"/>
    </source>
</evidence>
<evidence type="ECO:0000256" key="3">
    <source>
        <dbReference type="ARBA" id="ARBA00022833"/>
    </source>
</evidence>
<dbReference type="PROSITE" id="PS50178">
    <property type="entry name" value="ZF_FYVE"/>
    <property type="match status" value="1"/>
</dbReference>
<dbReference type="SMART" id="SM00064">
    <property type="entry name" value="FYVE"/>
    <property type="match status" value="1"/>
</dbReference>
<evidence type="ECO:0000256" key="4">
    <source>
        <dbReference type="PROSITE-ProRule" id="PRU00091"/>
    </source>
</evidence>
<dbReference type="RefSeq" id="XP_069207008.1">
    <property type="nucleotide sequence ID" value="XM_069354937.1"/>
</dbReference>
<keyword evidence="1" id="KW-0479">Metal-binding</keyword>
<evidence type="ECO:0000313" key="7">
    <source>
        <dbReference type="EMBL" id="KAL1407064.1"/>
    </source>
</evidence>
<organism evidence="7 8">
    <name type="scientific">Vanrija albida</name>
    <dbReference type="NCBI Taxonomy" id="181172"/>
    <lineage>
        <taxon>Eukaryota</taxon>
        <taxon>Fungi</taxon>
        <taxon>Dikarya</taxon>
        <taxon>Basidiomycota</taxon>
        <taxon>Agaricomycotina</taxon>
        <taxon>Tremellomycetes</taxon>
        <taxon>Trichosporonales</taxon>
        <taxon>Trichosporonaceae</taxon>
        <taxon>Vanrija</taxon>
    </lineage>
</organism>
<protein>
    <recommendedName>
        <fullName evidence="6">FYVE-type domain-containing protein</fullName>
    </recommendedName>
</protein>
<feature type="region of interest" description="Disordered" evidence="5">
    <location>
        <begin position="23"/>
        <end position="45"/>
    </location>
</feature>
<dbReference type="InterPro" id="IPR000306">
    <property type="entry name" value="Znf_FYVE"/>
</dbReference>
<name>A0ABR3PXA0_9TREE</name>
<feature type="region of interest" description="Disordered" evidence="5">
    <location>
        <begin position="68"/>
        <end position="102"/>
    </location>
</feature>
<dbReference type="InterPro" id="IPR013083">
    <property type="entry name" value="Znf_RING/FYVE/PHD"/>
</dbReference>
<keyword evidence="8" id="KW-1185">Reference proteome</keyword>
<keyword evidence="3" id="KW-0862">Zinc</keyword>
<dbReference type="InterPro" id="IPR017455">
    <property type="entry name" value="Znf_FYVE-rel"/>
</dbReference>
<evidence type="ECO:0000256" key="5">
    <source>
        <dbReference type="SAM" id="MobiDB-lite"/>
    </source>
</evidence>
<dbReference type="Proteomes" id="UP001565368">
    <property type="component" value="Unassembled WGS sequence"/>
</dbReference>